<feature type="domain" description="Ferritin/DPS" evidence="3">
    <location>
        <begin position="11"/>
        <end position="151"/>
    </location>
</feature>
<dbReference type="PANTHER" id="PTHR42932:SF1">
    <property type="entry name" value="GENERAL STRESS PROTEIN 20U"/>
    <property type="match status" value="1"/>
</dbReference>
<organism evidence="4 5">
    <name type="scientific">Lacicoccus qingdaonensis</name>
    <dbReference type="NCBI Taxonomy" id="576118"/>
    <lineage>
        <taxon>Bacteria</taxon>
        <taxon>Bacillati</taxon>
        <taxon>Bacillota</taxon>
        <taxon>Bacilli</taxon>
        <taxon>Bacillales</taxon>
        <taxon>Salinicoccaceae</taxon>
        <taxon>Lacicoccus</taxon>
    </lineage>
</organism>
<dbReference type="PROSITE" id="PS00819">
    <property type="entry name" value="DPS_2"/>
    <property type="match status" value="1"/>
</dbReference>
<dbReference type="GO" id="GO:0003677">
    <property type="term" value="F:DNA binding"/>
    <property type="evidence" value="ECO:0007669"/>
    <property type="project" value="UniProtKB-KW"/>
</dbReference>
<dbReference type="RefSeq" id="WP_092984659.1">
    <property type="nucleotide sequence ID" value="NZ_FNFY01000003.1"/>
</dbReference>
<proteinExistence type="inferred from homology"/>
<dbReference type="STRING" id="576118.SAMN05216216_103186"/>
<dbReference type="InterPro" id="IPR012347">
    <property type="entry name" value="Ferritin-like"/>
</dbReference>
<evidence type="ECO:0000256" key="2">
    <source>
        <dbReference type="RuleBase" id="RU003875"/>
    </source>
</evidence>
<keyword evidence="5" id="KW-1185">Reference proteome</keyword>
<protein>
    <submittedName>
        <fullName evidence="4">Starvation-inducible DNA-binding protein</fullName>
    </submittedName>
</protein>
<keyword evidence="4" id="KW-0238">DNA-binding</keyword>
<dbReference type="EMBL" id="FNFY01000003">
    <property type="protein sequence ID" value="SDK45509.1"/>
    <property type="molecule type" value="Genomic_DNA"/>
</dbReference>
<dbReference type="InterPro" id="IPR009078">
    <property type="entry name" value="Ferritin-like_SF"/>
</dbReference>
<dbReference type="PRINTS" id="PR01346">
    <property type="entry name" value="HELNAPAPROT"/>
</dbReference>
<evidence type="ECO:0000259" key="3">
    <source>
        <dbReference type="Pfam" id="PF00210"/>
    </source>
</evidence>
<dbReference type="PANTHER" id="PTHR42932">
    <property type="entry name" value="GENERAL STRESS PROTEIN 20U"/>
    <property type="match status" value="1"/>
</dbReference>
<dbReference type="Pfam" id="PF00210">
    <property type="entry name" value="Ferritin"/>
    <property type="match status" value="1"/>
</dbReference>
<reference evidence="5" key="1">
    <citation type="submission" date="2016-10" db="EMBL/GenBank/DDBJ databases">
        <authorList>
            <person name="Varghese N."/>
            <person name="Submissions S."/>
        </authorList>
    </citation>
    <scope>NUCLEOTIDE SEQUENCE [LARGE SCALE GENOMIC DNA]</scope>
    <source>
        <strain evidence="5">CGMCC 1.8895</strain>
    </source>
</reference>
<dbReference type="SUPFAM" id="SSF47240">
    <property type="entry name" value="Ferritin-like"/>
    <property type="match status" value="1"/>
</dbReference>
<dbReference type="AlphaFoldDB" id="A0A1G9C1B2"/>
<name>A0A1G9C1B2_9BACL</name>
<dbReference type="OrthoDB" id="9797023at2"/>
<dbReference type="InterPro" id="IPR008331">
    <property type="entry name" value="Ferritin_DPS_dom"/>
</dbReference>
<dbReference type="InterPro" id="IPR002177">
    <property type="entry name" value="DPS_DNA-bd"/>
</dbReference>
<dbReference type="PROSITE" id="PS00818">
    <property type="entry name" value="DPS_1"/>
    <property type="match status" value="1"/>
</dbReference>
<evidence type="ECO:0000256" key="1">
    <source>
        <dbReference type="ARBA" id="ARBA00009497"/>
    </source>
</evidence>
<dbReference type="CDD" id="cd01043">
    <property type="entry name" value="DPS"/>
    <property type="match status" value="1"/>
</dbReference>
<dbReference type="GO" id="GO:0016722">
    <property type="term" value="F:oxidoreductase activity, acting on metal ions"/>
    <property type="evidence" value="ECO:0007669"/>
    <property type="project" value="InterPro"/>
</dbReference>
<dbReference type="InterPro" id="IPR023188">
    <property type="entry name" value="DPS_DNA-bd_CS"/>
</dbReference>
<dbReference type="Gene3D" id="1.20.1260.10">
    <property type="match status" value="1"/>
</dbReference>
<accession>A0A1G9C1B2</accession>
<gene>
    <name evidence="4" type="ORF">SAMN05216216_103186</name>
</gene>
<dbReference type="PIRSF" id="PIRSF005900">
    <property type="entry name" value="Dps"/>
    <property type="match status" value="1"/>
</dbReference>
<sequence>MVQITEKNKVIESLNKQLANHIVLWGKLHNFHWYVKGAHFFSLHTKFEELYDSTSVIVDDIAERILAIGGQPVGKLKEALEESSIDEAEYGLDDQAMVGQLIEDYEVIIAELRSGVKEAEDAGDDSTADMYIAYIQEIEKNNWMLQAYLGNDVSK</sequence>
<dbReference type="Proteomes" id="UP000199008">
    <property type="component" value="Unassembled WGS sequence"/>
</dbReference>
<dbReference type="GO" id="GO:0008199">
    <property type="term" value="F:ferric iron binding"/>
    <property type="evidence" value="ECO:0007669"/>
    <property type="project" value="InterPro"/>
</dbReference>
<evidence type="ECO:0000313" key="4">
    <source>
        <dbReference type="EMBL" id="SDK45509.1"/>
    </source>
</evidence>
<comment type="similarity">
    <text evidence="1 2">Belongs to the Dps family.</text>
</comment>
<evidence type="ECO:0000313" key="5">
    <source>
        <dbReference type="Proteomes" id="UP000199008"/>
    </source>
</evidence>